<evidence type="ECO:0000313" key="2">
    <source>
        <dbReference type="EMBL" id="SEF95331.1"/>
    </source>
</evidence>
<dbReference type="AlphaFoldDB" id="A0A1H5W833"/>
<gene>
    <name evidence="2" type="ORF">SAMN05421847_1121</name>
</gene>
<dbReference type="Pfam" id="PF00534">
    <property type="entry name" value="Glycos_transf_1"/>
    <property type="match status" value="1"/>
</dbReference>
<dbReference type="InterPro" id="IPR001296">
    <property type="entry name" value="Glyco_trans_1"/>
</dbReference>
<reference evidence="3" key="1">
    <citation type="submission" date="2016-10" db="EMBL/GenBank/DDBJ databases">
        <authorList>
            <person name="Varghese N."/>
            <person name="Submissions S."/>
        </authorList>
    </citation>
    <scope>NUCLEOTIDE SEQUENCE [LARGE SCALE GENOMIC DNA]</scope>
    <source>
        <strain evidence="3">DSM 21580</strain>
    </source>
</reference>
<dbReference type="PANTHER" id="PTHR12526:SF630">
    <property type="entry name" value="GLYCOSYLTRANSFERASE"/>
    <property type="match status" value="1"/>
</dbReference>
<dbReference type="GO" id="GO:0016757">
    <property type="term" value="F:glycosyltransferase activity"/>
    <property type="evidence" value="ECO:0007669"/>
    <property type="project" value="InterPro"/>
</dbReference>
<dbReference type="EMBL" id="FNUS01000002">
    <property type="protein sequence ID" value="SEF95331.1"/>
    <property type="molecule type" value="Genomic_DNA"/>
</dbReference>
<dbReference type="OrthoDB" id="791981at2"/>
<dbReference type="RefSeq" id="WP_103913126.1">
    <property type="nucleotide sequence ID" value="NZ_FNUS01000002.1"/>
</dbReference>
<dbReference type="PANTHER" id="PTHR12526">
    <property type="entry name" value="GLYCOSYLTRANSFERASE"/>
    <property type="match status" value="1"/>
</dbReference>
<dbReference type="CDD" id="cd03811">
    <property type="entry name" value="GT4_GT28_WabH-like"/>
    <property type="match status" value="1"/>
</dbReference>
<dbReference type="Gene3D" id="3.40.50.2000">
    <property type="entry name" value="Glycogen Phosphorylase B"/>
    <property type="match status" value="2"/>
</dbReference>
<evidence type="ECO:0000259" key="1">
    <source>
        <dbReference type="Pfam" id="PF00534"/>
    </source>
</evidence>
<proteinExistence type="predicted"/>
<keyword evidence="3" id="KW-1185">Reference proteome</keyword>
<sequence>MTAKEHKKIKILFRHRSMEMGGVEKVMLSIINNLDQNKFEITVCLNLNQGELRDEFPAHVRKVFLTDGREDFSKNKIIQKFQLLKRKIKLEQLRKEPSIVDIKYLKEHFDIEIGMTYNDFEMVLNSSNEKSKKIGWFHSEINVAGFEPLVPNILKQFPQFDEMVYCSEKIKNLMHEHHPNLNYPREKVIINAIPIEEIKSKAAEKMADFPESPVFVSVGRLHFRKGYHKLILAHAKLVAEGFPHKILIVGEGEHRQKLEELIKENKVEKSFILLGNKMNPYPYIKQADFFILPSQSEAWPLVIAEALILQKPIIATKCGDLELMIQHGKTGYLINYEEDEMCAAMKLFLTNEAVVSEIKINLQSIEKQFDNEKIFKSVEEMLFELLEK</sequence>
<evidence type="ECO:0000313" key="3">
    <source>
        <dbReference type="Proteomes" id="UP000236738"/>
    </source>
</evidence>
<protein>
    <submittedName>
        <fullName evidence="2">Glycosyltransferase involved in cell wall bisynthesis</fullName>
    </submittedName>
</protein>
<keyword evidence="2" id="KW-0808">Transferase</keyword>
<accession>A0A1H5W833</accession>
<dbReference type="Proteomes" id="UP000236738">
    <property type="component" value="Unassembled WGS sequence"/>
</dbReference>
<dbReference type="SUPFAM" id="SSF53756">
    <property type="entry name" value="UDP-Glycosyltransferase/glycogen phosphorylase"/>
    <property type="match status" value="1"/>
</dbReference>
<name>A0A1H5W833_9FLAO</name>
<organism evidence="2 3">
    <name type="scientific">Halpernia humi</name>
    <dbReference type="NCBI Taxonomy" id="493375"/>
    <lineage>
        <taxon>Bacteria</taxon>
        <taxon>Pseudomonadati</taxon>
        <taxon>Bacteroidota</taxon>
        <taxon>Flavobacteriia</taxon>
        <taxon>Flavobacteriales</taxon>
        <taxon>Weeksellaceae</taxon>
        <taxon>Chryseobacterium group</taxon>
        <taxon>Halpernia</taxon>
    </lineage>
</organism>
<feature type="domain" description="Glycosyl transferase family 1" evidence="1">
    <location>
        <begin position="209"/>
        <end position="352"/>
    </location>
</feature>